<evidence type="ECO:0000256" key="7">
    <source>
        <dbReference type="SAM" id="Phobius"/>
    </source>
</evidence>
<evidence type="ECO:0000256" key="1">
    <source>
        <dbReference type="ARBA" id="ARBA00004651"/>
    </source>
</evidence>
<proteinExistence type="inferred from homology"/>
<dbReference type="Pfam" id="PF03458">
    <property type="entry name" value="Gly_transporter"/>
    <property type="match status" value="2"/>
</dbReference>
<dbReference type="Proteomes" id="UP000523821">
    <property type="component" value="Unassembled WGS sequence"/>
</dbReference>
<feature type="transmembrane region" description="Helical" evidence="7">
    <location>
        <begin position="90"/>
        <end position="111"/>
    </location>
</feature>
<dbReference type="RefSeq" id="WP_183857461.1">
    <property type="nucleotide sequence ID" value="NZ_JACHOO010000006.1"/>
</dbReference>
<keyword evidence="3" id="KW-1003">Cell membrane</keyword>
<accession>A0A7W9FNX7</accession>
<evidence type="ECO:0000256" key="2">
    <source>
        <dbReference type="ARBA" id="ARBA00008193"/>
    </source>
</evidence>
<feature type="transmembrane region" description="Helical" evidence="7">
    <location>
        <begin position="117"/>
        <end position="138"/>
    </location>
</feature>
<dbReference type="PANTHER" id="PTHR30506:SF3">
    <property type="entry name" value="UPF0126 INNER MEMBRANE PROTEIN YADS-RELATED"/>
    <property type="match status" value="1"/>
</dbReference>
<evidence type="ECO:0000256" key="6">
    <source>
        <dbReference type="ARBA" id="ARBA00023136"/>
    </source>
</evidence>
<keyword evidence="10" id="KW-1185">Reference proteome</keyword>
<feature type="transmembrane region" description="Helical" evidence="7">
    <location>
        <begin position="32"/>
        <end position="49"/>
    </location>
</feature>
<evidence type="ECO:0000313" key="10">
    <source>
        <dbReference type="Proteomes" id="UP000523821"/>
    </source>
</evidence>
<dbReference type="AlphaFoldDB" id="A0A7W9FNX7"/>
<evidence type="ECO:0000256" key="5">
    <source>
        <dbReference type="ARBA" id="ARBA00022989"/>
    </source>
</evidence>
<keyword evidence="5 7" id="KW-1133">Transmembrane helix</keyword>
<evidence type="ECO:0000256" key="4">
    <source>
        <dbReference type="ARBA" id="ARBA00022692"/>
    </source>
</evidence>
<dbReference type="GO" id="GO:0005886">
    <property type="term" value="C:plasma membrane"/>
    <property type="evidence" value="ECO:0007669"/>
    <property type="project" value="UniProtKB-SubCell"/>
</dbReference>
<reference evidence="9 10" key="1">
    <citation type="submission" date="2020-08" db="EMBL/GenBank/DDBJ databases">
        <title>Genomic Encyclopedia of Type Strains, Phase IV (KMG-IV): sequencing the most valuable type-strain genomes for metagenomic binning, comparative biology and taxonomic classification.</title>
        <authorList>
            <person name="Goeker M."/>
        </authorList>
    </citation>
    <scope>NUCLEOTIDE SEQUENCE [LARGE SCALE GENOMIC DNA]</scope>
    <source>
        <strain evidence="9 10">DSM 16268</strain>
    </source>
</reference>
<dbReference type="EMBL" id="JACHOO010000006">
    <property type="protein sequence ID" value="MBB5754083.1"/>
    <property type="molecule type" value="Genomic_DNA"/>
</dbReference>
<comment type="caution">
    <text evidence="9">The sequence shown here is derived from an EMBL/GenBank/DDBJ whole genome shotgun (WGS) entry which is preliminary data.</text>
</comment>
<keyword evidence="4 7" id="KW-0812">Transmembrane</keyword>
<comment type="similarity">
    <text evidence="2">Belongs to the UPF0126 family.</text>
</comment>
<dbReference type="InterPro" id="IPR005115">
    <property type="entry name" value="Gly_transporter"/>
</dbReference>
<evidence type="ECO:0000313" key="9">
    <source>
        <dbReference type="EMBL" id="MBB5754083.1"/>
    </source>
</evidence>
<protein>
    <submittedName>
        <fullName evidence="9">Putative membrane protein YeiH</fullName>
    </submittedName>
</protein>
<sequence>MDATPLAVLDLVGVAVFAATGALAASRRQLDPVGFAFLAALTGVGGGTVRDLLLGRTVFWIAQPTPVALCIAVAAAVFFTAHLVESRYRLLLWADAVGIAGYCVLGAARALEAAASPLAAILLGMVTATFGGILRDVLAGEPSVLMRKEIYVTATLAGAGLFVGLVEFGVPFWPAALAGAAACFLVRAGALHFGWTLPTYRSRPGRPV</sequence>
<feature type="domain" description="Glycine transporter" evidence="8">
    <location>
        <begin position="92"/>
        <end position="165"/>
    </location>
</feature>
<evidence type="ECO:0000259" key="8">
    <source>
        <dbReference type="Pfam" id="PF03458"/>
    </source>
</evidence>
<dbReference type="PANTHER" id="PTHR30506">
    <property type="entry name" value="INNER MEMBRANE PROTEIN"/>
    <property type="match status" value="1"/>
</dbReference>
<feature type="transmembrane region" description="Helical" evidence="7">
    <location>
        <begin position="6"/>
        <end position="25"/>
    </location>
</feature>
<gene>
    <name evidence="9" type="ORF">GGQ63_003158</name>
</gene>
<keyword evidence="6 7" id="KW-0472">Membrane</keyword>
<feature type="transmembrane region" description="Helical" evidence="7">
    <location>
        <begin position="61"/>
        <end position="83"/>
    </location>
</feature>
<name>A0A7W9FNX7_9HYPH</name>
<comment type="subcellular location">
    <subcellularLocation>
        <location evidence="1">Cell membrane</location>
        <topology evidence="1">Multi-pass membrane protein</topology>
    </subcellularLocation>
</comment>
<feature type="transmembrane region" description="Helical" evidence="7">
    <location>
        <begin position="150"/>
        <end position="170"/>
    </location>
</feature>
<feature type="transmembrane region" description="Helical" evidence="7">
    <location>
        <begin position="176"/>
        <end position="197"/>
    </location>
</feature>
<feature type="domain" description="Glycine transporter" evidence="8">
    <location>
        <begin position="8"/>
        <end position="81"/>
    </location>
</feature>
<organism evidence="9 10">
    <name type="scientific">Prosthecomicrobium pneumaticum</name>
    <dbReference type="NCBI Taxonomy" id="81895"/>
    <lineage>
        <taxon>Bacteria</taxon>
        <taxon>Pseudomonadati</taxon>
        <taxon>Pseudomonadota</taxon>
        <taxon>Alphaproteobacteria</taxon>
        <taxon>Hyphomicrobiales</taxon>
        <taxon>Kaistiaceae</taxon>
        <taxon>Prosthecomicrobium</taxon>
    </lineage>
</organism>
<evidence type="ECO:0000256" key="3">
    <source>
        <dbReference type="ARBA" id="ARBA00022475"/>
    </source>
</evidence>